<keyword evidence="3" id="KW-1185">Reference proteome</keyword>
<protein>
    <submittedName>
        <fullName evidence="2">Uncharacterized protein</fullName>
    </submittedName>
</protein>
<evidence type="ECO:0000313" key="3">
    <source>
        <dbReference type="Proteomes" id="UP001318321"/>
    </source>
</evidence>
<sequence length="67" mass="7206">MIEPQRTISRSQLEERIAYLQVTLAALTAQLESQRQLDKAAGTESVHSPLDTPSPGPIEIPLPIAAG</sequence>
<organism evidence="2 3">
    <name type="scientific">Billgrantia bachuensis</name>
    <dbReference type="NCBI Taxonomy" id="2717286"/>
    <lineage>
        <taxon>Bacteria</taxon>
        <taxon>Pseudomonadati</taxon>
        <taxon>Pseudomonadota</taxon>
        <taxon>Gammaproteobacteria</taxon>
        <taxon>Oceanospirillales</taxon>
        <taxon>Halomonadaceae</taxon>
        <taxon>Billgrantia</taxon>
    </lineage>
</organism>
<proteinExistence type="predicted"/>
<evidence type="ECO:0000256" key="1">
    <source>
        <dbReference type="SAM" id="MobiDB-lite"/>
    </source>
</evidence>
<feature type="region of interest" description="Disordered" evidence="1">
    <location>
        <begin position="34"/>
        <end position="67"/>
    </location>
</feature>
<evidence type="ECO:0000313" key="2">
    <source>
        <dbReference type="EMBL" id="NIC06282.1"/>
    </source>
</evidence>
<dbReference type="Proteomes" id="UP001318321">
    <property type="component" value="Unassembled WGS sequence"/>
</dbReference>
<gene>
    <name evidence="2" type="ORF">HBJ55_12655</name>
</gene>
<name>A0ABX0PW48_9GAMM</name>
<dbReference type="EMBL" id="JAAQTO010000032">
    <property type="protein sequence ID" value="NIC06282.1"/>
    <property type="molecule type" value="Genomic_DNA"/>
</dbReference>
<reference evidence="2 3" key="1">
    <citation type="submission" date="2020-03" db="EMBL/GenBank/DDBJ databases">
        <title>Identification of Halomonas strains.</title>
        <authorList>
            <person name="Xiao Z."/>
            <person name="Dong F."/>
            <person name="Wang Z."/>
            <person name="Zhao J.-Y."/>
        </authorList>
    </citation>
    <scope>NUCLEOTIDE SEQUENCE [LARGE SCALE GENOMIC DNA]</scope>
    <source>
        <strain evidence="2 3">DX6</strain>
    </source>
</reference>
<comment type="caution">
    <text evidence="2">The sequence shown here is derived from an EMBL/GenBank/DDBJ whole genome shotgun (WGS) entry which is preliminary data.</text>
</comment>
<accession>A0ABX0PW48</accession>
<dbReference type="RefSeq" id="WP_167115218.1">
    <property type="nucleotide sequence ID" value="NZ_JAAQTO010000032.1"/>
</dbReference>